<feature type="compositionally biased region" description="Basic and acidic residues" evidence="1">
    <location>
        <begin position="16"/>
        <end position="30"/>
    </location>
</feature>
<evidence type="ECO:0000313" key="2">
    <source>
        <dbReference type="EMBL" id="KAK9077679.1"/>
    </source>
</evidence>
<proteinExistence type="predicted"/>
<dbReference type="PANTHER" id="PTHR35465:SF1">
    <property type="entry name" value="PHOSPHATIDYLINOSITOL-GLYCAN BIOSYNTHESIS CLASS X PROTEIN"/>
    <property type="match status" value="1"/>
</dbReference>
<comment type="caution">
    <text evidence="2">The sequence shown here is derived from an EMBL/GenBank/DDBJ whole genome shotgun (WGS) entry which is preliminary data.</text>
</comment>
<protein>
    <submittedName>
        <fullName evidence="2">Uncharacterized protein</fullName>
    </submittedName>
</protein>
<evidence type="ECO:0000313" key="3">
    <source>
        <dbReference type="Proteomes" id="UP001408789"/>
    </source>
</evidence>
<gene>
    <name evidence="2" type="ORF">SSX86_006016</name>
</gene>
<accession>A0AAP0DUZ5</accession>
<dbReference type="PANTHER" id="PTHR35465">
    <property type="entry name" value="CAVEOLIN-1 PROTEIN"/>
    <property type="match status" value="1"/>
</dbReference>
<sequence length="215" mass="23553">MRSKDGKRRGVGNRRRQGDLARGADPEKRPPARSSNAGLVNVEETETAARGNCSRLNILEIHLSPTETAARGGGGGFVATAGSRFYGGGVDSLTCFTSNLEATARMARASTQDCRFLVCMIMLQVIGRAYGNVLNVGEELRKETIPLQSGSRIYQLQGLRPSTWYEVKISYPASIPASFSLQLKRGDSDLLLKHHRKLLNTEKLIFKNDDIDVAK</sequence>
<evidence type="ECO:0000256" key="1">
    <source>
        <dbReference type="SAM" id="MobiDB-lite"/>
    </source>
</evidence>
<dbReference type="AlphaFoldDB" id="A0AAP0DUZ5"/>
<feature type="compositionally biased region" description="Basic residues" evidence="1">
    <location>
        <begin position="1"/>
        <end position="15"/>
    </location>
</feature>
<reference evidence="2 3" key="1">
    <citation type="submission" date="2024-04" db="EMBL/GenBank/DDBJ databases">
        <title>The reference genome of an endangered Asteraceae, Deinandra increscens subsp. villosa, native to the Central Coast of California.</title>
        <authorList>
            <person name="Guilliams M."/>
            <person name="Hasenstab-Lehman K."/>
            <person name="Meyer R."/>
            <person name="Mcevoy S."/>
        </authorList>
    </citation>
    <scope>NUCLEOTIDE SEQUENCE [LARGE SCALE GENOMIC DNA]</scope>
    <source>
        <tissue evidence="2">Leaf</tissue>
    </source>
</reference>
<dbReference type="EMBL" id="JBCNJP010000007">
    <property type="protein sequence ID" value="KAK9077679.1"/>
    <property type="molecule type" value="Genomic_DNA"/>
</dbReference>
<organism evidence="2 3">
    <name type="scientific">Deinandra increscens subsp. villosa</name>
    <dbReference type="NCBI Taxonomy" id="3103831"/>
    <lineage>
        <taxon>Eukaryota</taxon>
        <taxon>Viridiplantae</taxon>
        <taxon>Streptophyta</taxon>
        <taxon>Embryophyta</taxon>
        <taxon>Tracheophyta</taxon>
        <taxon>Spermatophyta</taxon>
        <taxon>Magnoliopsida</taxon>
        <taxon>eudicotyledons</taxon>
        <taxon>Gunneridae</taxon>
        <taxon>Pentapetalae</taxon>
        <taxon>asterids</taxon>
        <taxon>campanulids</taxon>
        <taxon>Asterales</taxon>
        <taxon>Asteraceae</taxon>
        <taxon>Asteroideae</taxon>
        <taxon>Heliantheae alliance</taxon>
        <taxon>Madieae</taxon>
        <taxon>Madiinae</taxon>
        <taxon>Deinandra</taxon>
    </lineage>
</organism>
<keyword evidence="3" id="KW-1185">Reference proteome</keyword>
<feature type="region of interest" description="Disordered" evidence="1">
    <location>
        <begin position="1"/>
        <end position="41"/>
    </location>
</feature>
<name>A0AAP0DUZ5_9ASTR</name>
<dbReference type="Proteomes" id="UP001408789">
    <property type="component" value="Unassembled WGS sequence"/>
</dbReference>